<dbReference type="SUPFAM" id="SSF54565">
    <property type="entry name" value="Ribosomal protein S16"/>
    <property type="match status" value="1"/>
</dbReference>
<feature type="compositionally biased region" description="Acidic residues" evidence="3">
    <location>
        <begin position="157"/>
        <end position="168"/>
    </location>
</feature>
<keyword evidence="1" id="KW-0689">Ribosomal protein</keyword>
<dbReference type="Pfam" id="PF00886">
    <property type="entry name" value="Ribosomal_S16"/>
    <property type="match status" value="1"/>
</dbReference>
<dbReference type="GO" id="GO:0005737">
    <property type="term" value="C:cytoplasm"/>
    <property type="evidence" value="ECO:0007669"/>
    <property type="project" value="UniProtKB-ARBA"/>
</dbReference>
<evidence type="ECO:0000256" key="3">
    <source>
        <dbReference type="SAM" id="MobiDB-lite"/>
    </source>
</evidence>
<feature type="region of interest" description="Disordered" evidence="3">
    <location>
        <begin position="127"/>
        <end position="168"/>
    </location>
</feature>
<feature type="non-terminal residue" evidence="4">
    <location>
        <position position="168"/>
    </location>
</feature>
<dbReference type="AlphaFoldDB" id="A0A382W184"/>
<evidence type="ECO:0000256" key="2">
    <source>
        <dbReference type="ARBA" id="ARBA00023274"/>
    </source>
</evidence>
<dbReference type="PROSITE" id="PS00732">
    <property type="entry name" value="RIBOSOMAL_S16"/>
    <property type="match status" value="1"/>
</dbReference>
<dbReference type="EMBL" id="UINC01156171">
    <property type="protein sequence ID" value="SVD52434.1"/>
    <property type="molecule type" value="Genomic_DNA"/>
</dbReference>
<dbReference type="Gene3D" id="3.30.1320.10">
    <property type="match status" value="1"/>
</dbReference>
<dbReference type="GO" id="GO:0003735">
    <property type="term" value="F:structural constituent of ribosome"/>
    <property type="evidence" value="ECO:0007669"/>
    <property type="project" value="InterPro"/>
</dbReference>
<evidence type="ECO:0008006" key="5">
    <source>
        <dbReference type="Google" id="ProtNLM"/>
    </source>
</evidence>
<dbReference type="InterPro" id="IPR020592">
    <property type="entry name" value="Ribosomal_bS16_CS"/>
</dbReference>
<dbReference type="PANTHER" id="PTHR12919">
    <property type="entry name" value="30S RIBOSOMAL PROTEIN S16"/>
    <property type="match status" value="1"/>
</dbReference>
<accession>A0A382W184</accession>
<dbReference type="HAMAP" id="MF_00385">
    <property type="entry name" value="Ribosomal_bS16"/>
    <property type="match status" value="1"/>
</dbReference>
<dbReference type="InterPro" id="IPR000307">
    <property type="entry name" value="Ribosomal_bS16"/>
</dbReference>
<protein>
    <recommendedName>
        <fullName evidence="5">30S ribosomal protein S16</fullName>
    </recommendedName>
</protein>
<gene>
    <name evidence="4" type="ORF">METZ01_LOCUS405288</name>
</gene>
<evidence type="ECO:0000256" key="1">
    <source>
        <dbReference type="ARBA" id="ARBA00022980"/>
    </source>
</evidence>
<reference evidence="4" key="1">
    <citation type="submission" date="2018-05" db="EMBL/GenBank/DDBJ databases">
        <authorList>
            <person name="Lanie J.A."/>
            <person name="Ng W.-L."/>
            <person name="Kazmierczak K.M."/>
            <person name="Andrzejewski T.M."/>
            <person name="Davidsen T.M."/>
            <person name="Wayne K.J."/>
            <person name="Tettelin H."/>
            <person name="Glass J.I."/>
            <person name="Rusch D."/>
            <person name="Podicherti R."/>
            <person name="Tsui H.-C.T."/>
            <person name="Winkler M.E."/>
        </authorList>
    </citation>
    <scope>NUCLEOTIDE SEQUENCE</scope>
</reference>
<proteinExistence type="inferred from homology"/>
<evidence type="ECO:0000313" key="4">
    <source>
        <dbReference type="EMBL" id="SVD52434.1"/>
    </source>
</evidence>
<dbReference type="GO" id="GO:0015935">
    <property type="term" value="C:small ribosomal subunit"/>
    <property type="evidence" value="ECO:0007669"/>
    <property type="project" value="TreeGrafter"/>
</dbReference>
<dbReference type="PANTHER" id="PTHR12919:SF20">
    <property type="entry name" value="SMALL RIBOSOMAL SUBUNIT PROTEIN BS16M"/>
    <property type="match status" value="1"/>
</dbReference>
<keyword evidence="2" id="KW-0687">Ribonucleoprotein</keyword>
<organism evidence="4">
    <name type="scientific">marine metagenome</name>
    <dbReference type="NCBI Taxonomy" id="408172"/>
    <lineage>
        <taxon>unclassified sequences</taxon>
        <taxon>metagenomes</taxon>
        <taxon>ecological metagenomes</taxon>
    </lineage>
</organism>
<sequence length="168" mass="19399">MAVKLRLKRIGRRKRPFYRIVAIDSRTRRDGAEIERLGWFDPLRTDVAVELKEERIIHWLKQGAQPSETVNNILKEMGLKYKIHLMEEGKSEEQIASLLTEWQLRQEENRARQLAKKETKKQAAIKAKEAEVAEAQAEESEAPVEDRAVEEAPSESSVEEDTSSEETE</sequence>
<dbReference type="GO" id="GO:0006412">
    <property type="term" value="P:translation"/>
    <property type="evidence" value="ECO:0007669"/>
    <property type="project" value="InterPro"/>
</dbReference>
<dbReference type="NCBIfam" id="TIGR00002">
    <property type="entry name" value="S16"/>
    <property type="match status" value="1"/>
</dbReference>
<name>A0A382W184_9ZZZZ</name>
<dbReference type="InterPro" id="IPR023803">
    <property type="entry name" value="Ribosomal_bS16_dom_sf"/>
</dbReference>